<dbReference type="EMBL" id="FQNF01000044">
    <property type="protein sequence ID" value="SGZ40258.1"/>
    <property type="molecule type" value="Genomic_DNA"/>
</dbReference>
<gene>
    <name evidence="9" type="ORF">HGUI_02458</name>
</gene>
<evidence type="ECO:0000256" key="4">
    <source>
        <dbReference type="ARBA" id="ARBA00022679"/>
    </source>
</evidence>
<evidence type="ECO:0000256" key="5">
    <source>
        <dbReference type="ARBA" id="ARBA00022723"/>
    </source>
</evidence>
<dbReference type="Pfam" id="PF00432">
    <property type="entry name" value="Prenyltrans"/>
    <property type="match status" value="1"/>
</dbReference>
<accession>A0A1L0B1H0</accession>
<dbReference type="GO" id="GO:0046872">
    <property type="term" value="F:metal ion binding"/>
    <property type="evidence" value="ECO:0007669"/>
    <property type="project" value="UniProtKB-KW"/>
</dbReference>
<dbReference type="InterPro" id="IPR008930">
    <property type="entry name" value="Terpenoid_cyclase/PrenylTrfase"/>
</dbReference>
<dbReference type="InterPro" id="IPR045089">
    <property type="entry name" value="PGGT1B-like"/>
</dbReference>
<comment type="cofactor">
    <cofactor evidence="1">
        <name>Zn(2+)</name>
        <dbReference type="ChEBI" id="CHEBI:29105"/>
    </cofactor>
</comment>
<dbReference type="InterPro" id="IPR001330">
    <property type="entry name" value="Prenyltrans"/>
</dbReference>
<keyword evidence="6" id="KW-0677">Repeat</keyword>
<dbReference type="GO" id="GO:0004660">
    <property type="term" value="F:protein farnesyltransferase activity"/>
    <property type="evidence" value="ECO:0007669"/>
    <property type="project" value="TreeGrafter"/>
</dbReference>
<dbReference type="SUPFAM" id="SSF48239">
    <property type="entry name" value="Terpenoid cyclases/Protein prenyltransferases"/>
    <property type="match status" value="1"/>
</dbReference>
<sequence>MLNNDNSEIDEVIDIVIEPYSNMLYKSKTLQDKKEVDDTIAAIKVDPNQTLNVETHLNYILYFLISGNKLPVGFKSMNAISPWILYWLICSLMILKDPPISMGSGMSLELIMSKLKKEALLKLRKFQYNISTHIENDNDDLLHSGFSGSFMQIPHLAPTFASVLTLKLTNNLEQFEFKDMKQWFMDLMTKDRHTGSYELKTSTPIGEFDARAFYCLLVSAKLCHIDLGLDYLETLWDMLVNSQSDLEGGLNGHDKDQESHGAYAFCTLSSIIIVLDQLRLLKPEKYKNKRLHDFINIDRFIDWLAHRQDVLNGGLSGRHNKLVDGCYAYWVGACGSILNIYGYINPINMPMLKSYILNYSQDNVNKNPGLRDKPGMNADFYHTNYILMGLSLCEYENEMYLPDTFCDAIDIKCNNVKGKQVHCVNPVYGLPIYVLTEVK</sequence>
<feature type="domain" description="Prenyltransferase alpha-alpha toroid" evidence="8">
    <location>
        <begin position="51"/>
        <end position="426"/>
    </location>
</feature>
<dbReference type="Proteomes" id="UP000183365">
    <property type="component" value="Unassembled WGS sequence"/>
</dbReference>
<dbReference type="OrthoDB" id="10261146at2759"/>
<evidence type="ECO:0000256" key="7">
    <source>
        <dbReference type="ARBA" id="ARBA00022833"/>
    </source>
</evidence>
<evidence type="ECO:0000256" key="3">
    <source>
        <dbReference type="ARBA" id="ARBA00022602"/>
    </source>
</evidence>
<organism evidence="9 10">
    <name type="scientific">Hanseniaspora guilliermondii</name>
    <dbReference type="NCBI Taxonomy" id="56406"/>
    <lineage>
        <taxon>Eukaryota</taxon>
        <taxon>Fungi</taxon>
        <taxon>Dikarya</taxon>
        <taxon>Ascomycota</taxon>
        <taxon>Saccharomycotina</taxon>
        <taxon>Saccharomycetes</taxon>
        <taxon>Saccharomycodales</taxon>
        <taxon>Saccharomycodaceae</taxon>
        <taxon>Hanseniaspora</taxon>
    </lineage>
</organism>
<evidence type="ECO:0000313" key="9">
    <source>
        <dbReference type="EMBL" id="SGZ40258.1"/>
    </source>
</evidence>
<reference evidence="10" key="1">
    <citation type="submission" date="2016-11" db="EMBL/GenBank/DDBJ databases">
        <authorList>
            <person name="Guldener U."/>
        </authorList>
    </citation>
    <scope>NUCLEOTIDE SEQUENCE [LARGE SCALE GENOMIC DNA]</scope>
</reference>
<evidence type="ECO:0000259" key="8">
    <source>
        <dbReference type="Pfam" id="PF00432"/>
    </source>
</evidence>
<evidence type="ECO:0000256" key="6">
    <source>
        <dbReference type="ARBA" id="ARBA00022737"/>
    </source>
</evidence>
<keyword evidence="7" id="KW-0862">Zinc</keyword>
<dbReference type="PANTHER" id="PTHR11774:SF6">
    <property type="entry name" value="PROTEIN FARNESYLTRANSFERASE SUBUNIT BETA"/>
    <property type="match status" value="1"/>
</dbReference>
<dbReference type="GO" id="GO:0005965">
    <property type="term" value="C:protein farnesyltransferase complex"/>
    <property type="evidence" value="ECO:0007669"/>
    <property type="project" value="TreeGrafter"/>
</dbReference>
<evidence type="ECO:0000313" key="10">
    <source>
        <dbReference type="Proteomes" id="UP000183365"/>
    </source>
</evidence>
<keyword evidence="4" id="KW-0808">Transferase</keyword>
<dbReference type="PANTHER" id="PTHR11774">
    <property type="entry name" value="GERANYLGERANYL TRANSFERASE TYPE BETA SUBUNIT"/>
    <property type="match status" value="1"/>
</dbReference>
<comment type="similarity">
    <text evidence="2">Belongs to the protein prenyltransferase subunit beta family.</text>
</comment>
<evidence type="ECO:0000256" key="2">
    <source>
        <dbReference type="ARBA" id="ARBA00010497"/>
    </source>
</evidence>
<keyword evidence="3" id="KW-0637">Prenyltransferase</keyword>
<keyword evidence="5" id="KW-0479">Metal-binding</keyword>
<name>A0A1L0B1H0_9ASCO</name>
<dbReference type="Gene3D" id="1.50.10.20">
    <property type="match status" value="1"/>
</dbReference>
<evidence type="ECO:0000256" key="1">
    <source>
        <dbReference type="ARBA" id="ARBA00001947"/>
    </source>
</evidence>
<dbReference type="AlphaFoldDB" id="A0A1L0B1H0"/>
<proteinExistence type="inferred from homology"/>
<keyword evidence="10" id="KW-1185">Reference proteome</keyword>
<dbReference type="VEuPathDB" id="FungiDB:HGUI_02458"/>
<protein>
    <recommendedName>
        <fullName evidence="8">Prenyltransferase alpha-alpha toroid domain-containing protein</fullName>
    </recommendedName>
</protein>